<feature type="transmembrane region" description="Helical" evidence="1">
    <location>
        <begin position="39"/>
        <end position="60"/>
    </location>
</feature>
<keyword evidence="1" id="KW-0472">Membrane</keyword>
<evidence type="ECO:0008006" key="4">
    <source>
        <dbReference type="Google" id="ProtNLM"/>
    </source>
</evidence>
<dbReference type="InterPro" id="IPR019074">
    <property type="entry name" value="YabQ"/>
</dbReference>
<protein>
    <recommendedName>
        <fullName evidence="4">Spore coat protein</fullName>
    </recommendedName>
</protein>
<dbReference type="EMBL" id="JNVC02000009">
    <property type="protein sequence ID" value="KEZ49699.1"/>
    <property type="molecule type" value="Genomic_DNA"/>
</dbReference>
<keyword evidence="3" id="KW-1185">Reference proteome</keyword>
<feature type="transmembrane region" description="Helical" evidence="1">
    <location>
        <begin position="187"/>
        <end position="204"/>
    </location>
</feature>
<dbReference type="STRING" id="246786.GS18_0214815"/>
<evidence type="ECO:0000313" key="3">
    <source>
        <dbReference type="Proteomes" id="UP000028549"/>
    </source>
</evidence>
<keyword evidence="1" id="KW-0812">Transmembrane</keyword>
<name>A0A084GQT7_METID</name>
<reference evidence="2 3" key="1">
    <citation type="journal article" date="2005" name="Int. J. Syst. Evol. Microbiol.">
        <title>Bacillus cibi sp. nov., isolated from jeotgal, a traditional Korean fermented seafood.</title>
        <authorList>
            <person name="Yoon J.H."/>
            <person name="Lee C.H."/>
            <person name="Oh T.K."/>
        </authorList>
    </citation>
    <scope>NUCLEOTIDE SEQUENCE [LARGE SCALE GENOMIC DNA]</scope>
    <source>
        <strain evidence="2 3">DSM 16189</strain>
    </source>
</reference>
<feature type="transmembrane region" description="Helical" evidence="1">
    <location>
        <begin position="66"/>
        <end position="83"/>
    </location>
</feature>
<dbReference type="AlphaFoldDB" id="A0A084GQT7"/>
<dbReference type="RefSeq" id="WP_029566241.1">
    <property type="nucleotide sequence ID" value="NZ_JNVC02000009.1"/>
</dbReference>
<accession>A0A084GQT7</accession>
<dbReference type="OrthoDB" id="1653819at2"/>
<dbReference type="NCBIfam" id="TIGR02893">
    <property type="entry name" value="spore_yabQ"/>
    <property type="match status" value="1"/>
</dbReference>
<proteinExistence type="predicted"/>
<comment type="caution">
    <text evidence="2">The sequence shown here is derived from an EMBL/GenBank/DDBJ whole genome shotgun (WGS) entry which is preliminary data.</text>
</comment>
<sequence length="209" mass="24301">MTLSVQFLTMLSMVGSGCFIGVSLDTYSRFLMRSKRAKWIVFINDVFFWLFQGLLLFYVLLQVNEGEFRVYILLALLCGYAAYQSLLKKMYLAVLEWMIRFAVGLYRTALRIGDFMLVKPVTGLTKLLIAIVTGLVIFLWKLVKWLCRLIFGTLKVLMAPVIWILKGLLKLVPARIRKFFHNYFKKAAGFCLKILNMCGNLWILRKKKK</sequence>
<evidence type="ECO:0000313" key="2">
    <source>
        <dbReference type="EMBL" id="KEZ49699.1"/>
    </source>
</evidence>
<keyword evidence="1" id="KW-1133">Transmembrane helix</keyword>
<feature type="transmembrane region" description="Helical" evidence="1">
    <location>
        <begin position="145"/>
        <end position="165"/>
    </location>
</feature>
<dbReference type="Pfam" id="PF09578">
    <property type="entry name" value="Spore_YabQ"/>
    <property type="match status" value="1"/>
</dbReference>
<gene>
    <name evidence="2" type="ORF">GS18_0214815</name>
</gene>
<organism evidence="2 3">
    <name type="scientific">Metabacillus indicus</name>
    <name type="common">Bacillus indicus</name>
    <dbReference type="NCBI Taxonomy" id="246786"/>
    <lineage>
        <taxon>Bacteria</taxon>
        <taxon>Bacillati</taxon>
        <taxon>Bacillota</taxon>
        <taxon>Bacilli</taxon>
        <taxon>Bacillales</taxon>
        <taxon>Bacillaceae</taxon>
        <taxon>Metabacillus</taxon>
    </lineage>
</organism>
<feature type="transmembrane region" description="Helical" evidence="1">
    <location>
        <begin position="121"/>
        <end position="140"/>
    </location>
</feature>
<evidence type="ECO:0000256" key="1">
    <source>
        <dbReference type="SAM" id="Phobius"/>
    </source>
</evidence>
<feature type="transmembrane region" description="Helical" evidence="1">
    <location>
        <begin position="6"/>
        <end position="27"/>
    </location>
</feature>
<dbReference type="Proteomes" id="UP000028549">
    <property type="component" value="Unassembled WGS sequence"/>
</dbReference>